<evidence type="ECO:0000313" key="3">
    <source>
        <dbReference type="Proteomes" id="UP000324831"/>
    </source>
</evidence>
<comment type="caution">
    <text evidence="2">The sequence shown here is derived from an EMBL/GenBank/DDBJ whole genome shotgun (WGS) entry which is preliminary data.</text>
</comment>
<reference evidence="2 3" key="1">
    <citation type="submission" date="2019-01" db="EMBL/GenBank/DDBJ databases">
        <title>Draft genome sequences of Candidatus Mycoplasma haemohominis SWG34-3 identified from a patient with pyrexia, anemia and liver dysfunction.</title>
        <authorList>
            <person name="Sekizuka T."/>
            <person name="Hattori N."/>
            <person name="Katano H."/>
            <person name="Takuma T."/>
            <person name="Ito T."/>
            <person name="Arai N."/>
            <person name="Yanai R."/>
            <person name="Ishii S."/>
            <person name="Miura Y."/>
            <person name="Tokunaga T."/>
            <person name="Watanabe H."/>
            <person name="Nomura N."/>
            <person name="Eguchi J."/>
            <person name="Arai T."/>
            <person name="Hasegawa H."/>
            <person name="Nakamaki T."/>
            <person name="Wakita T."/>
            <person name="Niki Y."/>
            <person name="Kuroda M."/>
        </authorList>
    </citation>
    <scope>NUCLEOTIDE SEQUENCE [LARGE SCALE GENOMIC DNA]</scope>
    <source>
        <strain evidence="2">SWG34-3</strain>
    </source>
</reference>
<dbReference type="EMBL" id="BIMN01000001">
    <property type="protein sequence ID" value="GCE63071.1"/>
    <property type="molecule type" value="Genomic_DNA"/>
</dbReference>
<dbReference type="AlphaFoldDB" id="A0A478FP51"/>
<evidence type="ECO:0000313" key="2">
    <source>
        <dbReference type="EMBL" id="GCE63071.1"/>
    </source>
</evidence>
<feature type="compositionally biased region" description="Basic and acidic residues" evidence="1">
    <location>
        <begin position="57"/>
        <end position="71"/>
    </location>
</feature>
<evidence type="ECO:0000256" key="1">
    <source>
        <dbReference type="SAM" id="MobiDB-lite"/>
    </source>
</evidence>
<protein>
    <submittedName>
        <fullName evidence="2">Uncharacterized protein</fullName>
    </submittedName>
</protein>
<organism evidence="2 3">
    <name type="scientific">Candidatus Mycoplasma haematohominis</name>
    <dbReference type="NCBI Taxonomy" id="1494318"/>
    <lineage>
        <taxon>Bacteria</taxon>
        <taxon>Bacillati</taxon>
        <taxon>Mycoplasmatota</taxon>
        <taxon>Mollicutes</taxon>
        <taxon>Mycoplasmataceae</taxon>
        <taxon>Mycoplasma</taxon>
    </lineage>
</organism>
<proteinExistence type="predicted"/>
<gene>
    <name evidence="2" type="ORF">MHSWG343_00490</name>
</gene>
<name>A0A478FP51_9MOLU</name>
<sequence length="167" mass="18038">MTPQAAAGAGIGGLAAAGAGGTAVAYAAGAFNGKESKKKEKVGETYLSQASKLNSKENKEYIGTNDKDRIKTLLGENNSPKYADTLKEAWDSMEDNDSGTTLGKPSTRKDELFQKIAEGNNKDDISNYTSKWCEHIAKKILFSVPTSEGKDKNTWEAFNKACFWNKA</sequence>
<dbReference type="Proteomes" id="UP000324831">
    <property type="component" value="Unassembled WGS sequence"/>
</dbReference>
<accession>A0A478FP51</accession>
<feature type="region of interest" description="Disordered" evidence="1">
    <location>
        <begin position="57"/>
        <end position="79"/>
    </location>
</feature>